<dbReference type="InterPro" id="IPR032675">
    <property type="entry name" value="LRR_dom_sf"/>
</dbReference>
<reference evidence="2" key="1">
    <citation type="submission" date="2022-09" db="EMBL/GenBank/DDBJ databases">
        <title>Eubacterium sp. LFL-14 isolated from human feces.</title>
        <authorList>
            <person name="Liu F."/>
        </authorList>
    </citation>
    <scope>NUCLEOTIDE SEQUENCE</scope>
    <source>
        <strain evidence="2">LFL-14</strain>
    </source>
</reference>
<feature type="chain" id="PRO_5047175727" evidence="1">
    <location>
        <begin position="33"/>
        <end position="443"/>
    </location>
</feature>
<proteinExistence type="predicted"/>
<dbReference type="Pfam" id="PF13306">
    <property type="entry name" value="LRR_5"/>
    <property type="match status" value="2"/>
</dbReference>
<keyword evidence="3" id="KW-1185">Reference proteome</keyword>
<accession>A0ABT2M155</accession>
<protein>
    <submittedName>
        <fullName evidence="2">Leucine-rich repeat domain-containing protein</fullName>
    </submittedName>
</protein>
<sequence length="443" mass="48603">MKSKVLLSGAVALAMATAVMGPVATKSVNVYAAETTQNQQATQNQETTKNVEASKNVLTGKCGDNATYTYDKDAKTIVVSGTGAMWDDMEILGNYDSVKSITIKDGITCVGENAFSTLSVESIKIGKDVQTIKRKAFGFVWGEETTIIPANVKTIEQNAFATIKNIEFMGDIDGFENGIVESNTDDINSVILHGTATKLGMIFKNSPIYKVIIAQDNTKSTFDKGCILSADKTKLNYYIGTNDKVVIAGTVEEIDAGAFRKKSVKSVKLGENVKNIGEQAFYRTYDLASFVSNKKLAYIGDKAFANSTLKKFAFDTKPKMGEKVFSRNSSITYSKGLKKAGTSIEFAKLRKKKYTIRFAKVNGATGYEVKFKSAKYKKTFTTKKNVFTKAVSKNDVNKMGITNGIEEDGTWTAGTVMVRPYKVGKKKKIYGKWSTKTLVLYYE</sequence>
<dbReference type="Gene3D" id="3.80.10.10">
    <property type="entry name" value="Ribonuclease Inhibitor"/>
    <property type="match status" value="1"/>
</dbReference>
<evidence type="ECO:0000256" key="1">
    <source>
        <dbReference type="SAM" id="SignalP"/>
    </source>
</evidence>
<name>A0ABT2M155_9FIRM</name>
<gene>
    <name evidence="2" type="ORF">N5B56_04685</name>
</gene>
<evidence type="ECO:0000313" key="3">
    <source>
        <dbReference type="Proteomes" id="UP001431199"/>
    </source>
</evidence>
<organism evidence="2 3">
    <name type="scientific">Eubacterium album</name>
    <dbReference type="NCBI Taxonomy" id="2978477"/>
    <lineage>
        <taxon>Bacteria</taxon>
        <taxon>Bacillati</taxon>
        <taxon>Bacillota</taxon>
        <taxon>Clostridia</taxon>
        <taxon>Eubacteriales</taxon>
        <taxon>Eubacteriaceae</taxon>
        <taxon>Eubacterium</taxon>
    </lineage>
</organism>
<comment type="caution">
    <text evidence="2">The sequence shown here is derived from an EMBL/GenBank/DDBJ whole genome shotgun (WGS) entry which is preliminary data.</text>
</comment>
<dbReference type="InterPro" id="IPR026906">
    <property type="entry name" value="LRR_5"/>
</dbReference>
<dbReference type="Proteomes" id="UP001431199">
    <property type="component" value="Unassembled WGS sequence"/>
</dbReference>
<feature type="signal peptide" evidence="1">
    <location>
        <begin position="1"/>
        <end position="32"/>
    </location>
</feature>
<dbReference type="EMBL" id="JAODBU010000004">
    <property type="protein sequence ID" value="MCT7398387.1"/>
    <property type="molecule type" value="Genomic_DNA"/>
</dbReference>
<evidence type="ECO:0000313" key="2">
    <source>
        <dbReference type="EMBL" id="MCT7398387.1"/>
    </source>
</evidence>
<dbReference type="RefSeq" id="WP_260978468.1">
    <property type="nucleotide sequence ID" value="NZ_JAODBU010000004.1"/>
</dbReference>
<keyword evidence="1" id="KW-0732">Signal</keyword>